<gene>
    <name evidence="6" type="ORF">BC938DRAFT_477598</name>
</gene>
<keyword evidence="1" id="KW-0479">Metal-binding</keyword>
<dbReference type="SMART" id="SM00291">
    <property type="entry name" value="ZnF_ZZ"/>
    <property type="match status" value="2"/>
</dbReference>
<evidence type="ECO:0000256" key="4">
    <source>
        <dbReference type="PROSITE-ProRule" id="PRU00228"/>
    </source>
</evidence>
<evidence type="ECO:0000256" key="3">
    <source>
        <dbReference type="ARBA" id="ARBA00022833"/>
    </source>
</evidence>
<comment type="caution">
    <text evidence="6">The sequence shown here is derived from an EMBL/GenBank/DDBJ whole genome shotgun (WGS) entry which is preliminary data.</text>
</comment>
<dbReference type="GO" id="GO:0000423">
    <property type="term" value="P:mitophagy"/>
    <property type="evidence" value="ECO:0007669"/>
    <property type="project" value="TreeGrafter"/>
</dbReference>
<dbReference type="GO" id="GO:0008270">
    <property type="term" value="F:zinc ion binding"/>
    <property type="evidence" value="ECO:0007669"/>
    <property type="project" value="UniProtKB-KW"/>
</dbReference>
<dbReference type="GO" id="GO:0016235">
    <property type="term" value="C:aggresome"/>
    <property type="evidence" value="ECO:0007669"/>
    <property type="project" value="TreeGrafter"/>
</dbReference>
<keyword evidence="2 4" id="KW-0863">Zinc-finger</keyword>
<protein>
    <recommendedName>
        <fullName evidence="5">ZZ-type domain-containing protein</fullName>
    </recommendedName>
</protein>
<dbReference type="PANTHER" id="PTHR15090:SF0">
    <property type="entry name" value="SEQUESTOSOME-1"/>
    <property type="match status" value="1"/>
</dbReference>
<proteinExistence type="predicted"/>
<keyword evidence="3" id="KW-0862">Zinc</keyword>
<dbReference type="EMBL" id="RBNJ01028418">
    <property type="protein sequence ID" value="RUS13950.1"/>
    <property type="molecule type" value="Genomic_DNA"/>
</dbReference>
<organism evidence="6 7">
    <name type="scientific">Jimgerdemannia flammicorona</name>
    <dbReference type="NCBI Taxonomy" id="994334"/>
    <lineage>
        <taxon>Eukaryota</taxon>
        <taxon>Fungi</taxon>
        <taxon>Fungi incertae sedis</taxon>
        <taxon>Mucoromycota</taxon>
        <taxon>Mucoromycotina</taxon>
        <taxon>Endogonomycetes</taxon>
        <taxon>Endogonales</taxon>
        <taxon>Endogonaceae</taxon>
        <taxon>Jimgerdemannia</taxon>
    </lineage>
</organism>
<dbReference type="Pfam" id="PF00569">
    <property type="entry name" value="ZZ"/>
    <property type="match status" value="1"/>
</dbReference>
<dbReference type="InterPro" id="IPR000433">
    <property type="entry name" value="Znf_ZZ"/>
</dbReference>
<dbReference type="Gene3D" id="3.30.60.90">
    <property type="match status" value="2"/>
</dbReference>
<name>A0A433P8T7_9FUNG</name>
<sequence>MSRYDKLTGSPISFILFTQIPLVVGNESGSPLTSISLADFLRDIPKYTGLPNSLFAPNRDSHALVSAQACFLPVPPPQQPVSFFGGGVTTTTPSTTAHTTFSTTDFHVQLYNYQSQPNNPAVLVIVATSKGTSAQLAEGRPLNLFGGHTNGQKLWFNNNGKKCSFSAQRLTENRKERGETDLTKPMTQEEKQNNAIVVIQVPLKQSFTTGLFGTGTSSSFSFGTTAATPAFNTYSSPAFDQPSTTRSSFGCGGFGLTAAKVDVENAIVKLGTDEGPFPTLHGRQSIERDDRYPVRVTLQWYKVTSNGLVDDAVLREIAGQMADARSKGDFWGSLVVDKQNWFSRFQQRPTEKNIFSVNPPMLRTPSQPSTTPSLFQFPTPKVYGTHPNTVCDNCRAQLPAHTPRYRCVYCPDFDLCSSCELDNKHGHNPAHLFLKINDSTAAHIVSNILLQSKERLVHEGVSCYFCFKAIVGARYVCTQCSTVWGQRISMCEECEQNGGHAGYRHPLVKVWFDEDLKNVG</sequence>
<dbReference type="PROSITE" id="PS50135">
    <property type="entry name" value="ZF_ZZ_2"/>
    <property type="match status" value="1"/>
</dbReference>
<feature type="non-terminal residue" evidence="6">
    <location>
        <position position="520"/>
    </location>
</feature>
<dbReference type="Proteomes" id="UP000274822">
    <property type="component" value="Unassembled WGS sequence"/>
</dbReference>
<feature type="domain" description="ZZ-type" evidence="5">
    <location>
        <begin position="386"/>
        <end position="441"/>
    </location>
</feature>
<dbReference type="AlphaFoldDB" id="A0A433P8T7"/>
<dbReference type="GO" id="GO:0070530">
    <property type="term" value="F:K63-linked polyubiquitin modification-dependent protein binding"/>
    <property type="evidence" value="ECO:0007669"/>
    <property type="project" value="TreeGrafter"/>
</dbReference>
<evidence type="ECO:0000256" key="1">
    <source>
        <dbReference type="ARBA" id="ARBA00022723"/>
    </source>
</evidence>
<dbReference type="SUPFAM" id="SSF57850">
    <property type="entry name" value="RING/U-box"/>
    <property type="match status" value="2"/>
</dbReference>
<dbReference type="GO" id="GO:0007032">
    <property type="term" value="P:endosome organization"/>
    <property type="evidence" value="ECO:0007669"/>
    <property type="project" value="TreeGrafter"/>
</dbReference>
<dbReference type="GO" id="GO:0005080">
    <property type="term" value="F:protein kinase C binding"/>
    <property type="evidence" value="ECO:0007669"/>
    <property type="project" value="TreeGrafter"/>
</dbReference>
<evidence type="ECO:0000256" key="2">
    <source>
        <dbReference type="ARBA" id="ARBA00022771"/>
    </source>
</evidence>
<dbReference type="CDD" id="cd02340">
    <property type="entry name" value="ZZ_NBR1_like"/>
    <property type="match status" value="1"/>
</dbReference>
<evidence type="ECO:0000313" key="7">
    <source>
        <dbReference type="Proteomes" id="UP000274822"/>
    </source>
</evidence>
<dbReference type="GO" id="GO:0035973">
    <property type="term" value="P:aggrephagy"/>
    <property type="evidence" value="ECO:0007669"/>
    <property type="project" value="TreeGrafter"/>
</dbReference>
<dbReference type="InterPro" id="IPR043145">
    <property type="entry name" value="Znf_ZZ_sf"/>
</dbReference>
<keyword evidence="7" id="KW-1185">Reference proteome</keyword>
<dbReference type="GO" id="GO:0044753">
    <property type="term" value="C:amphisome"/>
    <property type="evidence" value="ECO:0007669"/>
    <property type="project" value="TreeGrafter"/>
</dbReference>
<evidence type="ECO:0000259" key="5">
    <source>
        <dbReference type="PROSITE" id="PS50135"/>
    </source>
</evidence>
<dbReference type="InterPro" id="IPR052260">
    <property type="entry name" value="Autophagy_Rcpt_SigReg"/>
</dbReference>
<reference evidence="6 7" key="1">
    <citation type="journal article" date="2018" name="New Phytol.">
        <title>Phylogenomics of Endogonaceae and evolution of mycorrhizas within Mucoromycota.</title>
        <authorList>
            <person name="Chang Y."/>
            <person name="Desiro A."/>
            <person name="Na H."/>
            <person name="Sandor L."/>
            <person name="Lipzen A."/>
            <person name="Clum A."/>
            <person name="Barry K."/>
            <person name="Grigoriev I.V."/>
            <person name="Martin F.M."/>
            <person name="Stajich J.E."/>
            <person name="Smith M.E."/>
            <person name="Bonito G."/>
            <person name="Spatafora J.W."/>
        </authorList>
    </citation>
    <scope>NUCLEOTIDE SEQUENCE [LARGE SCALE GENOMIC DNA]</scope>
    <source>
        <strain evidence="6 7">AD002</strain>
    </source>
</reference>
<accession>A0A433P8T7</accession>
<evidence type="ECO:0000313" key="6">
    <source>
        <dbReference type="EMBL" id="RUS13950.1"/>
    </source>
</evidence>
<dbReference type="PANTHER" id="PTHR15090">
    <property type="entry name" value="SEQUESTOSOME 1-RELATED"/>
    <property type="match status" value="1"/>
</dbReference>